<dbReference type="PRINTS" id="PR00110">
    <property type="entry name" value="ALPHAAMYLASE"/>
</dbReference>
<feature type="compositionally biased region" description="Pro residues" evidence="4">
    <location>
        <begin position="40"/>
        <end position="61"/>
    </location>
</feature>
<dbReference type="InterPro" id="IPR006047">
    <property type="entry name" value="GH13_cat_dom"/>
</dbReference>
<accession>A0A178M906</accession>
<dbReference type="CDD" id="cd11316">
    <property type="entry name" value="AmyAc_bac2_AmyA"/>
    <property type="match status" value="1"/>
</dbReference>
<dbReference type="AlphaFoldDB" id="A0A178M906"/>
<reference evidence="7 8" key="1">
    <citation type="submission" date="2016-04" db="EMBL/GenBank/DDBJ databases">
        <title>Chloroflexus islandicus sp. nov., a thermophilic filamentous anoxygenic phototrophic bacterium from geyser Strokkur (Iceland).</title>
        <authorList>
            <person name="Gaisin V.A."/>
            <person name="Kalashnikov A.M."/>
            <person name="Sukhacheva M.V."/>
            <person name="Grouzdev D.S."/>
            <person name="Ivanov T.M."/>
            <person name="Kuznetsov B."/>
            <person name="Gorlenko V.M."/>
        </authorList>
    </citation>
    <scope>NUCLEOTIDE SEQUENCE [LARGE SCALE GENOMIC DNA]</scope>
    <source>
        <strain evidence="8">isl-2</strain>
    </source>
</reference>
<dbReference type="PANTHER" id="PTHR10357:SF179">
    <property type="entry name" value="NEUTRAL AND BASIC AMINO ACID TRANSPORT PROTEIN RBAT"/>
    <property type="match status" value="1"/>
</dbReference>
<proteinExistence type="inferred from homology"/>
<dbReference type="GO" id="GO:0043169">
    <property type="term" value="F:cation binding"/>
    <property type="evidence" value="ECO:0007669"/>
    <property type="project" value="InterPro"/>
</dbReference>
<dbReference type="Proteomes" id="UP000078287">
    <property type="component" value="Unassembled WGS sequence"/>
</dbReference>
<keyword evidence="5" id="KW-0732">Signal</keyword>
<feature type="signal peptide" evidence="5">
    <location>
        <begin position="1"/>
        <end position="21"/>
    </location>
</feature>
<dbReference type="SUPFAM" id="SSF51445">
    <property type="entry name" value="(Trans)glycosidases"/>
    <property type="match status" value="1"/>
</dbReference>
<dbReference type="FunFam" id="3.90.400.10:FF:000009">
    <property type="entry name" value="Alpha-amylase"/>
    <property type="match status" value="1"/>
</dbReference>
<dbReference type="PROSITE" id="PS51257">
    <property type="entry name" value="PROKAR_LIPOPROTEIN"/>
    <property type="match status" value="1"/>
</dbReference>
<dbReference type="Gene3D" id="3.90.400.10">
    <property type="entry name" value="Oligo-1,6-glucosidase, Domain 2"/>
    <property type="match status" value="1"/>
</dbReference>
<evidence type="ECO:0000313" key="7">
    <source>
        <dbReference type="EMBL" id="OAN45013.1"/>
    </source>
</evidence>
<evidence type="ECO:0000256" key="5">
    <source>
        <dbReference type="SAM" id="SignalP"/>
    </source>
</evidence>
<dbReference type="PANTHER" id="PTHR10357">
    <property type="entry name" value="ALPHA-AMYLASE FAMILY MEMBER"/>
    <property type="match status" value="1"/>
</dbReference>
<gene>
    <name evidence="7" type="ORF">A6A03_02340</name>
</gene>
<dbReference type="Gene3D" id="2.60.40.1180">
    <property type="entry name" value="Golgi alpha-mannosidase II"/>
    <property type="match status" value="1"/>
</dbReference>
<feature type="chain" id="PRO_5008091774" description="Alpha-amylase" evidence="5">
    <location>
        <begin position="22"/>
        <end position="583"/>
    </location>
</feature>
<dbReference type="EC" id="3.2.1.1" evidence="3"/>
<dbReference type="GO" id="GO:0009313">
    <property type="term" value="P:oligosaccharide catabolic process"/>
    <property type="evidence" value="ECO:0007669"/>
    <property type="project" value="TreeGrafter"/>
</dbReference>
<evidence type="ECO:0000256" key="3">
    <source>
        <dbReference type="RuleBase" id="RU361134"/>
    </source>
</evidence>
<comment type="catalytic activity">
    <reaction evidence="3">
        <text>Endohydrolysis of (1-&gt;4)-alpha-D-glucosidic linkages in polysaccharides containing three or more (1-&gt;4)-alpha-linked D-glucose units.</text>
        <dbReference type="EC" id="3.2.1.1"/>
    </reaction>
</comment>
<dbReference type="EMBL" id="LWQS01000060">
    <property type="protein sequence ID" value="OAN45013.1"/>
    <property type="molecule type" value="Genomic_DNA"/>
</dbReference>
<feature type="compositionally biased region" description="Low complexity" evidence="4">
    <location>
        <begin position="29"/>
        <end position="39"/>
    </location>
</feature>
<keyword evidence="3" id="KW-0378">Hydrolase</keyword>
<dbReference type="Gene3D" id="3.20.20.80">
    <property type="entry name" value="Glycosidases"/>
    <property type="match status" value="1"/>
</dbReference>
<keyword evidence="3" id="KW-0119">Carbohydrate metabolism</keyword>
<sequence>MHRLSLLLLAAMLLAACGLPAATPPTPAETPTSAATPTNTRPPTPTRDPRLPTLPPRITPGPTATPFPLAAGWWDGAVCYEIFVRSFYDSDGDGIGDLNGIIAKLDYLNDGDPTTTTDLGINCIWLMPVAEAASYHGYDTIDYYTVEKDYGTNDDFKRLVAEADKRGIKIIIDLVLNHTSTQHPWFQEALRDPNSPYRDWYLWSAIDPGYRGPFGNNVVWHKSPIRDEYYYGVFWGGMPDLNFRNPAVTAEAYKIARFWVEEMGVAGFRLDAIKHLIEYYTLQEDTAETFEWLREFRRFLERELPGTFTVGEVYNGNPRTLAPYYPDQLDYYFEFEVAKQIVGAANTGLARLLMQATQDAYTKLPYQRWAPFLTNHDQNRVMSVLGNDVTKAKLAALALLTMPGLPFIYYGEEIGMLGVKPDERIRTPMQWTKEEFGGFTSGFPWQMPQLDYPSKNVMLQDEDPDSLLNAYRQLIHLHINTPALATGDFIPLQAKGDDIAAYIRRSGDDIVVVIINFDAVPTEPFTLSLSGSDLPDGTYQLVSLYGTPPAPPAPLTISNGAIVEYQPFTEIPAQTGYILKVER</sequence>
<keyword evidence="8" id="KW-1185">Reference proteome</keyword>
<keyword evidence="3" id="KW-0326">Glycosidase</keyword>
<dbReference type="SUPFAM" id="SSF51011">
    <property type="entry name" value="Glycosyl hydrolase domain"/>
    <property type="match status" value="1"/>
</dbReference>
<evidence type="ECO:0000313" key="8">
    <source>
        <dbReference type="Proteomes" id="UP000078287"/>
    </source>
</evidence>
<comment type="similarity">
    <text evidence="1 2">Belongs to the glycosyl hydrolase 13 family.</text>
</comment>
<dbReference type="GO" id="GO:0004556">
    <property type="term" value="F:alpha-amylase activity"/>
    <property type="evidence" value="ECO:0007669"/>
    <property type="project" value="UniProtKB-UniRule"/>
</dbReference>
<name>A0A178M906_9CHLR</name>
<dbReference type="InterPro" id="IPR045857">
    <property type="entry name" value="O16G_dom_2"/>
</dbReference>
<dbReference type="RefSeq" id="WP_066788335.1">
    <property type="nucleotide sequence ID" value="NZ_LWQS01000060.1"/>
</dbReference>
<evidence type="ECO:0000259" key="6">
    <source>
        <dbReference type="SMART" id="SM00642"/>
    </source>
</evidence>
<dbReference type="STRING" id="1707952.A6A03_02340"/>
<dbReference type="SMART" id="SM00642">
    <property type="entry name" value="Aamy"/>
    <property type="match status" value="1"/>
</dbReference>
<dbReference type="InterPro" id="IPR006046">
    <property type="entry name" value="Alpha_amylase"/>
</dbReference>
<feature type="domain" description="Glycosyl hydrolase family 13 catalytic" evidence="6">
    <location>
        <begin position="81"/>
        <end position="478"/>
    </location>
</feature>
<organism evidence="7 8">
    <name type="scientific">Chloroflexus islandicus</name>
    <dbReference type="NCBI Taxonomy" id="1707952"/>
    <lineage>
        <taxon>Bacteria</taxon>
        <taxon>Bacillati</taxon>
        <taxon>Chloroflexota</taxon>
        <taxon>Chloroflexia</taxon>
        <taxon>Chloroflexales</taxon>
        <taxon>Chloroflexineae</taxon>
        <taxon>Chloroflexaceae</taxon>
        <taxon>Chloroflexus</taxon>
    </lineage>
</organism>
<feature type="region of interest" description="Disordered" evidence="4">
    <location>
        <begin position="24"/>
        <end position="61"/>
    </location>
</feature>
<dbReference type="OrthoDB" id="9805159at2"/>
<dbReference type="InterPro" id="IPR017853">
    <property type="entry name" value="GH"/>
</dbReference>
<evidence type="ECO:0000256" key="1">
    <source>
        <dbReference type="ARBA" id="ARBA00008061"/>
    </source>
</evidence>
<comment type="caution">
    <text evidence="7">The sequence shown here is derived from an EMBL/GenBank/DDBJ whole genome shotgun (WGS) entry which is preliminary data.</text>
</comment>
<dbReference type="InterPro" id="IPR013780">
    <property type="entry name" value="Glyco_hydro_b"/>
</dbReference>
<evidence type="ECO:0000256" key="2">
    <source>
        <dbReference type="RuleBase" id="RU003615"/>
    </source>
</evidence>
<protein>
    <recommendedName>
        <fullName evidence="3">Alpha-amylase</fullName>
        <ecNumber evidence="3">3.2.1.1</ecNumber>
    </recommendedName>
</protein>
<dbReference type="Pfam" id="PF00128">
    <property type="entry name" value="Alpha-amylase"/>
    <property type="match status" value="1"/>
</dbReference>
<evidence type="ECO:0000256" key="4">
    <source>
        <dbReference type="SAM" id="MobiDB-lite"/>
    </source>
</evidence>